<dbReference type="EMBL" id="CP060715">
    <property type="protein sequence ID" value="QNN60158.1"/>
    <property type="molecule type" value="Genomic_DNA"/>
</dbReference>
<dbReference type="Proteomes" id="UP000515928">
    <property type="component" value="Chromosome"/>
</dbReference>
<name>A0A7G9RX33_9FIRM</name>
<keyword evidence="1" id="KW-0378">Hydrolase</keyword>
<dbReference type="InterPro" id="IPR050789">
    <property type="entry name" value="Diverse_Enzym_Activities"/>
</dbReference>
<dbReference type="PANTHER" id="PTHR43283:SF11">
    <property type="entry name" value="BETA-LACTAMASE-RELATED DOMAIN-CONTAINING PROTEIN"/>
    <property type="match status" value="1"/>
</dbReference>
<accession>A0A7G9RX33</accession>
<dbReference type="InterPro" id="IPR012338">
    <property type="entry name" value="Beta-lactam/transpept-like"/>
</dbReference>
<evidence type="ECO:0000313" key="3">
    <source>
        <dbReference type="EMBL" id="QNN60158.1"/>
    </source>
</evidence>
<protein>
    <submittedName>
        <fullName evidence="3">Beta-lactamase family protein</fullName>
    </submittedName>
</protein>
<evidence type="ECO:0000259" key="2">
    <source>
        <dbReference type="Pfam" id="PF00144"/>
    </source>
</evidence>
<dbReference type="PANTHER" id="PTHR43283">
    <property type="entry name" value="BETA-LACTAMASE-RELATED"/>
    <property type="match status" value="1"/>
</dbReference>
<dbReference type="InterPro" id="IPR001466">
    <property type="entry name" value="Beta-lactam-related"/>
</dbReference>
<dbReference type="GO" id="GO:0016787">
    <property type="term" value="F:hydrolase activity"/>
    <property type="evidence" value="ECO:0007669"/>
    <property type="project" value="UniProtKB-KW"/>
</dbReference>
<evidence type="ECO:0000256" key="1">
    <source>
        <dbReference type="ARBA" id="ARBA00022801"/>
    </source>
</evidence>
<proteinExistence type="predicted"/>
<dbReference type="AlphaFoldDB" id="A0A7G9RX33"/>
<sequence length="325" mass="36699">MFESVINLAHQSVNEKLIPGIAIGIITKEESLTDVYGLSKYPDTPLQNNAVYDIASLTKMFTTTRILQLIEEGKLSFDTPIKDILPEFKEESILIQHCLLHRSGMLPSVRGRYTMNHDEMVASIMNCDDWVNPVDTKMDYSCINYLILGLVIEALDTSLDQSISKTILNPLHMSDTQYNPSDTSRCVPTEYTDARGLICGVVHDETAHNFGGVAGNAGLFSTMSDLKQFVKSYLGYETPVLTQETLKLLNETNVDMRSYGWNLHPYKGKNYLFHTGFTGPSILLDLDNQAGFIILTNRIHPKREDTGYLKRRLELFDAFLEELNQ</sequence>
<dbReference type="Pfam" id="PF00144">
    <property type="entry name" value="Beta-lactamase"/>
    <property type="match status" value="1"/>
</dbReference>
<dbReference type="Gene3D" id="3.40.710.10">
    <property type="entry name" value="DD-peptidase/beta-lactamase superfamily"/>
    <property type="match status" value="1"/>
</dbReference>
<reference evidence="3 4" key="1">
    <citation type="submission" date="2020-08" db="EMBL/GenBank/DDBJ databases">
        <title>Genome sequence of Erysipelothrix inopinata DSM 15511T.</title>
        <authorList>
            <person name="Hyun D.-W."/>
            <person name="Bae J.-W."/>
        </authorList>
    </citation>
    <scope>NUCLEOTIDE SEQUENCE [LARGE SCALE GENOMIC DNA]</scope>
    <source>
        <strain evidence="3 4">DSM 15511</strain>
    </source>
</reference>
<feature type="domain" description="Beta-lactamase-related" evidence="2">
    <location>
        <begin position="9"/>
        <end position="305"/>
    </location>
</feature>
<dbReference type="RefSeq" id="WP_187533290.1">
    <property type="nucleotide sequence ID" value="NZ_CBCSHU010000011.1"/>
</dbReference>
<gene>
    <name evidence="3" type="ORF">H9L01_07225</name>
</gene>
<dbReference type="KEGG" id="eio:H9L01_07225"/>
<keyword evidence="4" id="KW-1185">Reference proteome</keyword>
<dbReference type="SUPFAM" id="SSF56601">
    <property type="entry name" value="beta-lactamase/transpeptidase-like"/>
    <property type="match status" value="1"/>
</dbReference>
<organism evidence="3 4">
    <name type="scientific">Erysipelothrix inopinata</name>
    <dbReference type="NCBI Taxonomy" id="225084"/>
    <lineage>
        <taxon>Bacteria</taxon>
        <taxon>Bacillati</taxon>
        <taxon>Bacillota</taxon>
        <taxon>Erysipelotrichia</taxon>
        <taxon>Erysipelotrichales</taxon>
        <taxon>Erysipelotrichaceae</taxon>
        <taxon>Erysipelothrix</taxon>
    </lineage>
</organism>
<evidence type="ECO:0000313" key="4">
    <source>
        <dbReference type="Proteomes" id="UP000515928"/>
    </source>
</evidence>